<dbReference type="InParanoid" id="I7LY50"/>
<keyword evidence="3" id="KW-1185">Reference proteome</keyword>
<sequence length="200" mass="22676">MISKQIQENGIKKINNDSQKIAKPPINQQEKQNKQKRDLIQQKNTISSKSSNDLTLKEIQNDSSTYSIYPKQGSEVKVQATEGLSKKIQRSESQNKKMQLKRCDTSTDANRSQYSSNSNIPQLSMLKKSQVSVYGSEAGIKPITKNPWAPLKNGEDNKPTKSLKIIKQPNLKQQPQQNSNKIIKGIQIFRKLILISKLKK</sequence>
<evidence type="ECO:0000313" key="3">
    <source>
        <dbReference type="Proteomes" id="UP000009168"/>
    </source>
</evidence>
<feature type="compositionally biased region" description="Polar residues" evidence="1">
    <location>
        <begin position="106"/>
        <end position="119"/>
    </location>
</feature>
<feature type="compositionally biased region" description="Basic and acidic residues" evidence="1">
    <location>
        <begin position="89"/>
        <end position="105"/>
    </location>
</feature>
<feature type="compositionally biased region" description="Polar residues" evidence="1">
    <location>
        <begin position="41"/>
        <end position="54"/>
    </location>
</feature>
<dbReference type="GeneID" id="7838429"/>
<dbReference type="RefSeq" id="XP_001027946.2">
    <property type="nucleotide sequence ID" value="XM_001027946.2"/>
</dbReference>
<reference evidence="3" key="1">
    <citation type="journal article" date="2006" name="PLoS Biol.">
        <title>Macronuclear genome sequence of the ciliate Tetrahymena thermophila, a model eukaryote.</title>
        <authorList>
            <person name="Eisen J.A."/>
            <person name="Coyne R.S."/>
            <person name="Wu M."/>
            <person name="Wu D."/>
            <person name="Thiagarajan M."/>
            <person name="Wortman J.R."/>
            <person name="Badger J.H."/>
            <person name="Ren Q."/>
            <person name="Amedeo P."/>
            <person name="Jones K.M."/>
            <person name="Tallon L.J."/>
            <person name="Delcher A.L."/>
            <person name="Salzberg S.L."/>
            <person name="Silva J.C."/>
            <person name="Haas B.J."/>
            <person name="Majoros W.H."/>
            <person name="Farzad M."/>
            <person name="Carlton J.M."/>
            <person name="Smith R.K. Jr."/>
            <person name="Garg J."/>
            <person name="Pearlman R.E."/>
            <person name="Karrer K.M."/>
            <person name="Sun L."/>
            <person name="Manning G."/>
            <person name="Elde N.C."/>
            <person name="Turkewitz A.P."/>
            <person name="Asai D.J."/>
            <person name="Wilkes D.E."/>
            <person name="Wang Y."/>
            <person name="Cai H."/>
            <person name="Collins K."/>
            <person name="Stewart B.A."/>
            <person name="Lee S.R."/>
            <person name="Wilamowska K."/>
            <person name="Weinberg Z."/>
            <person name="Ruzzo W.L."/>
            <person name="Wloga D."/>
            <person name="Gaertig J."/>
            <person name="Frankel J."/>
            <person name="Tsao C.-C."/>
            <person name="Gorovsky M.A."/>
            <person name="Keeling P.J."/>
            <person name="Waller R.F."/>
            <person name="Patron N.J."/>
            <person name="Cherry J.M."/>
            <person name="Stover N.A."/>
            <person name="Krieger C.J."/>
            <person name="del Toro C."/>
            <person name="Ryder H.F."/>
            <person name="Williamson S.C."/>
            <person name="Barbeau R.A."/>
            <person name="Hamilton E.P."/>
            <person name="Orias E."/>
        </authorList>
    </citation>
    <scope>NUCLEOTIDE SEQUENCE [LARGE SCALE GENOMIC DNA]</scope>
    <source>
        <strain evidence="3">SB210</strain>
    </source>
</reference>
<proteinExistence type="predicted"/>
<dbReference type="EMBL" id="GG662212">
    <property type="protein sequence ID" value="EAS07704.2"/>
    <property type="molecule type" value="Genomic_DNA"/>
</dbReference>
<dbReference type="AlphaFoldDB" id="I7LY50"/>
<gene>
    <name evidence="2" type="ORF">TTHERM_00497580</name>
</gene>
<evidence type="ECO:0000256" key="1">
    <source>
        <dbReference type="SAM" id="MobiDB-lite"/>
    </source>
</evidence>
<name>I7LY50_TETTS</name>
<dbReference type="Proteomes" id="UP000009168">
    <property type="component" value="Unassembled WGS sequence"/>
</dbReference>
<protein>
    <submittedName>
        <fullName evidence="2">Uncharacterized protein</fullName>
    </submittedName>
</protein>
<evidence type="ECO:0000313" key="2">
    <source>
        <dbReference type="EMBL" id="EAS07704.2"/>
    </source>
</evidence>
<accession>I7LY50</accession>
<feature type="compositionally biased region" description="Basic and acidic residues" evidence="1">
    <location>
        <begin position="31"/>
        <end position="40"/>
    </location>
</feature>
<feature type="region of interest" description="Disordered" evidence="1">
    <location>
        <begin position="1"/>
        <end position="56"/>
    </location>
</feature>
<dbReference type="KEGG" id="tet:TTHERM_00497580"/>
<feature type="region of interest" description="Disordered" evidence="1">
    <location>
        <begin position="85"/>
        <end position="119"/>
    </location>
</feature>
<organism evidence="2 3">
    <name type="scientific">Tetrahymena thermophila (strain SB210)</name>
    <dbReference type="NCBI Taxonomy" id="312017"/>
    <lineage>
        <taxon>Eukaryota</taxon>
        <taxon>Sar</taxon>
        <taxon>Alveolata</taxon>
        <taxon>Ciliophora</taxon>
        <taxon>Intramacronucleata</taxon>
        <taxon>Oligohymenophorea</taxon>
        <taxon>Hymenostomatida</taxon>
        <taxon>Tetrahymenina</taxon>
        <taxon>Tetrahymenidae</taxon>
        <taxon>Tetrahymena</taxon>
    </lineage>
</organism>